<evidence type="ECO:0000313" key="3">
    <source>
        <dbReference type="EMBL" id="CDP36315.1"/>
    </source>
</evidence>
<comment type="similarity">
    <text evidence="2">Belongs to the PhyH family.</text>
</comment>
<gene>
    <name evidence="3" type="ORF">GNLVRS02_ARAD1B10120g</name>
</gene>
<dbReference type="InterPro" id="IPR008775">
    <property type="entry name" value="Phytyl_CoA_dOase-like"/>
</dbReference>
<organism evidence="3">
    <name type="scientific">Blastobotrys adeninivorans</name>
    <name type="common">Yeast</name>
    <name type="synonym">Arxula adeninivorans</name>
    <dbReference type="NCBI Taxonomy" id="409370"/>
    <lineage>
        <taxon>Eukaryota</taxon>
        <taxon>Fungi</taxon>
        <taxon>Dikarya</taxon>
        <taxon>Ascomycota</taxon>
        <taxon>Saccharomycotina</taxon>
        <taxon>Dipodascomycetes</taxon>
        <taxon>Dipodascales</taxon>
        <taxon>Trichomonascaceae</taxon>
        <taxon>Blastobotrys</taxon>
    </lineage>
</organism>
<evidence type="ECO:0000256" key="2">
    <source>
        <dbReference type="ARBA" id="ARBA00005830"/>
    </source>
</evidence>
<dbReference type="SUPFAM" id="SSF51197">
    <property type="entry name" value="Clavaminate synthase-like"/>
    <property type="match status" value="1"/>
</dbReference>
<dbReference type="EMBL" id="HG937692">
    <property type="protein sequence ID" value="CDP36315.1"/>
    <property type="molecule type" value="Genomic_DNA"/>
</dbReference>
<dbReference type="PANTHER" id="PTHR20883">
    <property type="entry name" value="PHYTANOYL-COA DIOXYGENASE DOMAIN CONTAINING 1"/>
    <property type="match status" value="1"/>
</dbReference>
<reference evidence="3" key="1">
    <citation type="submission" date="2014-02" db="EMBL/GenBank/DDBJ databases">
        <authorList>
            <person name="Genoscope - CEA"/>
        </authorList>
    </citation>
    <scope>NUCLEOTIDE SEQUENCE</scope>
    <source>
        <strain evidence="3">LS3</strain>
    </source>
</reference>
<dbReference type="PANTHER" id="PTHR20883:SF51">
    <property type="entry name" value="PHYTANOYL-COA HYDROXYLASE"/>
    <property type="match status" value="1"/>
</dbReference>
<dbReference type="AlphaFoldDB" id="A0A060T5D4"/>
<accession>A0A060T5D4</accession>
<protein>
    <submittedName>
        <fullName evidence="3">ARAD1B10120p</fullName>
    </submittedName>
</protein>
<evidence type="ECO:0000256" key="1">
    <source>
        <dbReference type="ARBA" id="ARBA00001962"/>
    </source>
</evidence>
<dbReference type="PhylomeDB" id="A0A060T5D4"/>
<reference evidence="3" key="2">
    <citation type="submission" date="2014-06" db="EMBL/GenBank/DDBJ databases">
        <title>The complete genome of Blastobotrys (Arxula) adeninivorans LS3 - a yeast of biotechnological interest.</title>
        <authorList>
            <person name="Kunze G."/>
            <person name="Gaillardin C."/>
            <person name="Czernicka M."/>
            <person name="Durrens P."/>
            <person name="Martin T."/>
            <person name="Boer E."/>
            <person name="Gabaldon T."/>
            <person name="Cruz J."/>
            <person name="Talla E."/>
            <person name="Marck C."/>
            <person name="Goffeau A."/>
            <person name="Barbe V."/>
            <person name="Baret P."/>
            <person name="Baronian K."/>
            <person name="Beier S."/>
            <person name="Bleykasten C."/>
            <person name="Bode R."/>
            <person name="Casaregola S."/>
            <person name="Despons L."/>
            <person name="Fairhead C."/>
            <person name="Giersberg M."/>
            <person name="Gierski P."/>
            <person name="Hahnel U."/>
            <person name="Hartmann A."/>
            <person name="Jankowska D."/>
            <person name="Jubin C."/>
            <person name="Jung P."/>
            <person name="Lafontaine I."/>
            <person name="Leh-Louis V."/>
            <person name="Lemaire M."/>
            <person name="Marcet-Houben M."/>
            <person name="Mascher M."/>
            <person name="Morel G."/>
            <person name="Richard G.-F."/>
            <person name="Riechen J."/>
            <person name="Sacerdot C."/>
            <person name="Sarkar A."/>
            <person name="Savel G."/>
            <person name="Schacherer J."/>
            <person name="Sherman D."/>
            <person name="Straub M.-L."/>
            <person name="Stein N."/>
            <person name="Thierry A."/>
            <person name="Trautwein-Schult A."/>
            <person name="Westhof E."/>
            <person name="Worch S."/>
            <person name="Dujon B."/>
            <person name="Souciet J.-L."/>
            <person name="Wincker P."/>
            <person name="Scholz U."/>
            <person name="Neuveglise N."/>
        </authorList>
    </citation>
    <scope>NUCLEOTIDE SEQUENCE</scope>
    <source>
        <strain evidence="3">LS3</strain>
    </source>
</reference>
<dbReference type="Gene3D" id="2.60.120.620">
    <property type="entry name" value="q2cbj1_9rhob like domain"/>
    <property type="match status" value="1"/>
</dbReference>
<sequence length="267" mass="30487">MYSLTPEQIDSFNEKGYLIIPYEEHGLFDRDALQRWTKEVEQWPREKGKWMPYDEINSQGERQLMRVECFADYHDEYNNFMRGEDLIDILGQLSGKMMYLFKDKINFKYQNGGGFGAHTDAPAYTHVGDITHLTCNVAIDAATPENGCLEVVEGSHKMEVPLGEDRGIAKDWEQGHQWTPVPLDVGDLLFFGSYLAHRSGPNSTPNSRRALYATYHSSDEGDALRKTYYDHRRVAFPPDHERVPGVDYSEGIRTYAFAAPFAVPTSS</sequence>
<comment type="cofactor">
    <cofactor evidence="1">
        <name>Fe cation</name>
        <dbReference type="ChEBI" id="CHEBI:24875"/>
    </cofactor>
</comment>
<proteinExistence type="inferred from homology"/>
<dbReference type="Pfam" id="PF05721">
    <property type="entry name" value="PhyH"/>
    <property type="match status" value="1"/>
</dbReference>
<name>A0A060T5D4_BLAAD</name>